<evidence type="ECO:0000256" key="1">
    <source>
        <dbReference type="ARBA" id="ARBA00009254"/>
    </source>
</evidence>
<dbReference type="SUPFAM" id="SSF46561">
    <property type="entry name" value="Ribosomal protein L29 (L29p)"/>
    <property type="match status" value="1"/>
</dbReference>
<reference evidence="6 7" key="1">
    <citation type="journal article" date="2016" name="Nat. Commun.">
        <title>Thousands of microbial genomes shed light on interconnected biogeochemical processes in an aquifer system.</title>
        <authorList>
            <person name="Anantharaman K."/>
            <person name="Brown C.T."/>
            <person name="Hug L.A."/>
            <person name="Sharon I."/>
            <person name="Castelle C.J."/>
            <person name="Probst A.J."/>
            <person name="Thomas B.C."/>
            <person name="Singh A."/>
            <person name="Wilkins M.J."/>
            <person name="Karaoz U."/>
            <person name="Brodie E.L."/>
            <person name="Williams K.H."/>
            <person name="Hubbard S.S."/>
            <person name="Banfield J.F."/>
        </authorList>
    </citation>
    <scope>NUCLEOTIDE SEQUENCE [LARGE SCALE GENOMIC DNA]</scope>
</reference>
<dbReference type="Pfam" id="PF00831">
    <property type="entry name" value="Ribosomal_L29"/>
    <property type="match status" value="1"/>
</dbReference>
<keyword evidence="3 5" id="KW-0687">Ribonucleoprotein</keyword>
<dbReference type="Proteomes" id="UP000176609">
    <property type="component" value="Unassembled WGS sequence"/>
</dbReference>
<keyword evidence="2 5" id="KW-0689">Ribosomal protein</keyword>
<accession>A0A1F6AS21</accession>
<protein>
    <recommendedName>
        <fullName evidence="4 5">Large ribosomal subunit protein uL29</fullName>
    </recommendedName>
</protein>
<dbReference type="GO" id="GO:0003735">
    <property type="term" value="F:structural constituent of ribosome"/>
    <property type="evidence" value="ECO:0007669"/>
    <property type="project" value="InterPro"/>
</dbReference>
<organism evidence="6 7">
    <name type="scientific">Candidatus Gottesmanbacteria bacterium RIFCSPLOWO2_01_FULL_39_12b</name>
    <dbReference type="NCBI Taxonomy" id="1798388"/>
    <lineage>
        <taxon>Bacteria</taxon>
        <taxon>Candidatus Gottesmaniibacteriota</taxon>
    </lineage>
</organism>
<evidence type="ECO:0000256" key="5">
    <source>
        <dbReference type="HAMAP-Rule" id="MF_00374"/>
    </source>
</evidence>
<dbReference type="GO" id="GO:0005840">
    <property type="term" value="C:ribosome"/>
    <property type="evidence" value="ECO:0007669"/>
    <property type="project" value="UniProtKB-KW"/>
</dbReference>
<evidence type="ECO:0000256" key="3">
    <source>
        <dbReference type="ARBA" id="ARBA00023274"/>
    </source>
</evidence>
<dbReference type="NCBIfam" id="TIGR00012">
    <property type="entry name" value="L29"/>
    <property type="match status" value="1"/>
</dbReference>
<dbReference type="Gene3D" id="1.10.287.310">
    <property type="match status" value="1"/>
</dbReference>
<dbReference type="GO" id="GO:0006412">
    <property type="term" value="P:translation"/>
    <property type="evidence" value="ECO:0007669"/>
    <property type="project" value="UniProtKB-UniRule"/>
</dbReference>
<comment type="similarity">
    <text evidence="1 5">Belongs to the universal ribosomal protein uL29 family.</text>
</comment>
<evidence type="ECO:0000313" key="6">
    <source>
        <dbReference type="EMBL" id="OGG27293.1"/>
    </source>
</evidence>
<dbReference type="GO" id="GO:1990904">
    <property type="term" value="C:ribonucleoprotein complex"/>
    <property type="evidence" value="ECO:0007669"/>
    <property type="project" value="UniProtKB-KW"/>
</dbReference>
<dbReference type="InterPro" id="IPR001854">
    <property type="entry name" value="Ribosomal_uL29"/>
</dbReference>
<dbReference type="HAMAP" id="MF_00374">
    <property type="entry name" value="Ribosomal_uL29"/>
    <property type="match status" value="1"/>
</dbReference>
<evidence type="ECO:0000256" key="2">
    <source>
        <dbReference type="ARBA" id="ARBA00022980"/>
    </source>
</evidence>
<dbReference type="AlphaFoldDB" id="A0A1F6AS21"/>
<evidence type="ECO:0000256" key="4">
    <source>
        <dbReference type="ARBA" id="ARBA00035204"/>
    </source>
</evidence>
<dbReference type="EMBL" id="MFJR01000004">
    <property type="protein sequence ID" value="OGG27293.1"/>
    <property type="molecule type" value="Genomic_DNA"/>
</dbReference>
<proteinExistence type="inferred from homology"/>
<name>A0A1F6AS21_9BACT</name>
<evidence type="ECO:0000313" key="7">
    <source>
        <dbReference type="Proteomes" id="UP000176609"/>
    </source>
</evidence>
<sequence>MKRREIKELSLKSEIELKKQLQELKLGMAKLVVERNSGKLKNTSMLGQKKKDFARILTIIQHKEYKTL</sequence>
<comment type="caution">
    <text evidence="6">The sequence shown here is derived from an EMBL/GenBank/DDBJ whole genome shotgun (WGS) entry which is preliminary data.</text>
</comment>
<gene>
    <name evidence="5" type="primary">rpmC</name>
    <name evidence="6" type="ORF">A2960_04340</name>
</gene>
<dbReference type="InterPro" id="IPR036049">
    <property type="entry name" value="Ribosomal_uL29_sf"/>
</dbReference>